<comment type="caution">
    <text evidence="1">The sequence shown here is derived from an EMBL/GenBank/DDBJ whole genome shotgun (WGS) entry which is preliminary data.</text>
</comment>
<protein>
    <recommendedName>
        <fullName evidence="3">Alpha-L-fucosidase</fullName>
    </recommendedName>
</protein>
<dbReference type="EMBL" id="VUNS01000012">
    <property type="protein sequence ID" value="MST97727.1"/>
    <property type="molecule type" value="Genomic_DNA"/>
</dbReference>
<proteinExistence type="predicted"/>
<evidence type="ECO:0000313" key="1">
    <source>
        <dbReference type="EMBL" id="MST97727.1"/>
    </source>
</evidence>
<organism evidence="1 2">
    <name type="scientific">Victivallis lenta</name>
    <dbReference type="NCBI Taxonomy" id="2606640"/>
    <lineage>
        <taxon>Bacteria</taxon>
        <taxon>Pseudomonadati</taxon>
        <taxon>Lentisphaerota</taxon>
        <taxon>Lentisphaeria</taxon>
        <taxon>Victivallales</taxon>
        <taxon>Victivallaceae</taxon>
        <taxon>Victivallis</taxon>
    </lineage>
</organism>
<dbReference type="AlphaFoldDB" id="A0A844G247"/>
<dbReference type="InterPro" id="IPR017853">
    <property type="entry name" value="GH"/>
</dbReference>
<sequence>MFTISSDISRKAERTALFRRGQWGVFLHFLSRENAHAPVTVSSWNARVERFDVEALATQLSELEAGYCGITLGQNSGWYCSPNASLDRWTGRTGQDSHCSHRDLVAEFSAALRFYEIPLMVYLPTHAPAWDDQAMKSLQCIPEWDFHLWSPARQNALSPFADPDSRLGTFQRRWEEVIAEWSCRWGSQVSGWWLDGCFYRDKMYDFPEEPNFHSLAAAVRRGNPEACFCVNPGVFPEPISITAEEDFTSGETDFPVWRSCFEPCQAGAFYHVLAHLGADWGYGPLQYTAQEIFSMTANVVDGGGMITWDVPFNQTNGTLPKTVMNRLKNLRKKLNFPRPRLVAQFTPRQLPEIRANGTELPGDGILTLKNCGQKTWSNTLTLSGNPDCRLVLQPEEIRTIPAVLPAELSAFKVRCRNWRRSWPYDCKRTVDLTHSPVFQFVSSGRKIAEITATSTAKFFRLDGIVYETESQIHPDLWRGSCFEIFLSNQGRITQYFFPPSQAARHGFRLLSHTYCEAPESRYRMERLDKEYRFSLEVPFPDLPENVSFECKCTIFRDGSFQHVFLFGSEHPECSDEKFAHIQPKGYITNDYRS</sequence>
<keyword evidence="2" id="KW-1185">Reference proteome</keyword>
<dbReference type="RefSeq" id="WP_154418786.1">
    <property type="nucleotide sequence ID" value="NZ_VUNS01000012.1"/>
</dbReference>
<name>A0A844G247_9BACT</name>
<dbReference type="SUPFAM" id="SSF51445">
    <property type="entry name" value="(Trans)glycosidases"/>
    <property type="match status" value="1"/>
</dbReference>
<gene>
    <name evidence="1" type="ORF">FYJ85_11825</name>
</gene>
<evidence type="ECO:0000313" key="2">
    <source>
        <dbReference type="Proteomes" id="UP000435649"/>
    </source>
</evidence>
<dbReference type="Proteomes" id="UP000435649">
    <property type="component" value="Unassembled WGS sequence"/>
</dbReference>
<dbReference type="Gene3D" id="3.20.20.80">
    <property type="entry name" value="Glycosidases"/>
    <property type="match status" value="1"/>
</dbReference>
<reference evidence="1 2" key="1">
    <citation type="submission" date="2019-08" db="EMBL/GenBank/DDBJ databases">
        <title>In-depth cultivation of the pig gut microbiome towards novel bacterial diversity and tailored functional studies.</title>
        <authorList>
            <person name="Wylensek D."/>
            <person name="Hitch T.C.A."/>
            <person name="Clavel T."/>
        </authorList>
    </citation>
    <scope>NUCLEOTIDE SEQUENCE [LARGE SCALE GENOMIC DNA]</scope>
    <source>
        <strain evidence="1 2">BBE-744-WT-12</strain>
    </source>
</reference>
<evidence type="ECO:0008006" key="3">
    <source>
        <dbReference type="Google" id="ProtNLM"/>
    </source>
</evidence>
<accession>A0A844G247</accession>